<comment type="caution">
    <text evidence="3">The sequence shown here is derived from an EMBL/GenBank/DDBJ whole genome shotgun (WGS) entry which is preliminary data.</text>
</comment>
<gene>
    <name evidence="3" type="ORF">PR001_g22411</name>
</gene>
<proteinExistence type="predicted"/>
<feature type="region of interest" description="Disordered" evidence="2">
    <location>
        <begin position="1"/>
        <end position="101"/>
    </location>
</feature>
<dbReference type="Proteomes" id="UP000429607">
    <property type="component" value="Unassembled WGS sequence"/>
</dbReference>
<dbReference type="AlphaFoldDB" id="A0A6A3IVW1"/>
<name>A0A6A3IVW1_9STRA</name>
<reference evidence="3 4" key="1">
    <citation type="submission" date="2018-09" db="EMBL/GenBank/DDBJ databases">
        <title>Genomic investigation of the strawberry pathogen Phytophthora fragariae indicates pathogenicity is determined by transcriptional variation in three key races.</title>
        <authorList>
            <person name="Adams T.M."/>
            <person name="Armitage A.D."/>
            <person name="Sobczyk M.K."/>
            <person name="Bates H.J."/>
            <person name="Dunwell J.M."/>
            <person name="Nellist C.F."/>
            <person name="Harrison R.J."/>
        </authorList>
    </citation>
    <scope>NUCLEOTIDE SEQUENCE [LARGE SCALE GENOMIC DNA]</scope>
    <source>
        <strain evidence="3 4">SCRP249</strain>
    </source>
</reference>
<dbReference type="EMBL" id="QXFV01002487">
    <property type="protein sequence ID" value="KAE8987146.1"/>
    <property type="molecule type" value="Genomic_DNA"/>
</dbReference>
<feature type="compositionally biased region" description="Polar residues" evidence="2">
    <location>
        <begin position="1"/>
        <end position="19"/>
    </location>
</feature>
<feature type="compositionally biased region" description="Polar residues" evidence="2">
    <location>
        <begin position="456"/>
        <end position="475"/>
    </location>
</feature>
<evidence type="ECO:0000256" key="2">
    <source>
        <dbReference type="SAM" id="MobiDB-lite"/>
    </source>
</evidence>
<sequence>MSTTADAEVSKTSVEMSETSLRRGLRVANVPARDVAELAGTPGATRSTPSVPEPSAGPSATRASEQSPSVEPEAPPTEAIDPLPESPMKSVEGESSGGPSFLSVHRALTVKTDQDAAATASAQGQSVHPEPTAVDIHGGQVEGGALSLLVKRELQVKAYGITETGTDPVRLGFAPGIVPSEHLDSGPWSSTLWPEQRRTQRLEGVPESGEAGMILAQFPEMTDAEMFSYGRTQLERWMSVPPEVVQPVDVAYHPSHNGYDLWGFIRAAGLTARHLMSVTRSPSGRWLNVFRAERRRIPVVSDLRAVTLSLKLMPPIVCAAVLQTMLWEAGYEFMNRVPVWPTLSEVAWVPESQVRIEIERIGHFIGTELAAWNAAVGSTSYFVRQNTDPVLMASTTPSGFSVDRDGDALMDEDTQLFLGPEVVMRLQLTGLRPRNPVSSNEDEPSRKRPQIIRSDAGNSIPTWHGSSETSGSTQFRTRDLVSSVVGANNGSDSSMKQLDDGMNLSGLSSSDSSLMSVSDYMGGAGIPGATVMMGSTGTGTQSSFSGMLISVTPPPDQTNANTVRAEAGMNPANVPLPDTPCSKRSISSNWHMQGVFPTPSNHRPVQTTPVVGNPSVLTSSVPPSTLRAATQSQQETARSHAAAIAQIEARQTQKVRALEDRLRQVIATSDAEKERYMTEQTKLESLVSHMDYLRQRTESGQQEQLRALEKLAQQRVAKETDMRKADEAKAQYLLQVQRQLQESEAQARQAELRKTHEVDAARIRAEYEAELKQLQEKCEREQTASV</sequence>
<protein>
    <submittedName>
        <fullName evidence="3">Uncharacterized protein</fullName>
    </submittedName>
</protein>
<evidence type="ECO:0000313" key="4">
    <source>
        <dbReference type="Proteomes" id="UP000429607"/>
    </source>
</evidence>
<evidence type="ECO:0000256" key="1">
    <source>
        <dbReference type="SAM" id="Coils"/>
    </source>
</evidence>
<keyword evidence="1" id="KW-0175">Coiled coil</keyword>
<feature type="region of interest" description="Disordered" evidence="2">
    <location>
        <begin position="429"/>
        <end position="476"/>
    </location>
</feature>
<organism evidence="3 4">
    <name type="scientific">Phytophthora rubi</name>
    <dbReference type="NCBI Taxonomy" id="129364"/>
    <lineage>
        <taxon>Eukaryota</taxon>
        <taxon>Sar</taxon>
        <taxon>Stramenopiles</taxon>
        <taxon>Oomycota</taxon>
        <taxon>Peronosporomycetes</taxon>
        <taxon>Peronosporales</taxon>
        <taxon>Peronosporaceae</taxon>
        <taxon>Phytophthora</taxon>
    </lineage>
</organism>
<feature type="coiled-coil region" evidence="1">
    <location>
        <begin position="708"/>
        <end position="784"/>
    </location>
</feature>
<accession>A0A6A3IVW1</accession>
<evidence type="ECO:0000313" key="3">
    <source>
        <dbReference type="EMBL" id="KAE8987146.1"/>
    </source>
</evidence>